<evidence type="ECO:0000256" key="1">
    <source>
        <dbReference type="SAM" id="Phobius"/>
    </source>
</evidence>
<dbReference type="RefSeq" id="WP_052020347.1">
    <property type="nucleotide sequence ID" value="NZ_BAVZ01000010.1"/>
</dbReference>
<gene>
    <name evidence="3" type="ORF">JCM16418_3407</name>
</gene>
<dbReference type="Proteomes" id="UP000019364">
    <property type="component" value="Unassembled WGS sequence"/>
</dbReference>
<dbReference type="PANTHER" id="PTHR43308:SF5">
    <property type="entry name" value="S-LAYER PROTEIN _ PEPTIDOGLYCAN ENDO-BETA-N-ACETYLGLUCOSAMINIDASE"/>
    <property type="match status" value="1"/>
</dbReference>
<dbReference type="eggNOG" id="COG5492">
    <property type="taxonomic scope" value="Bacteria"/>
</dbReference>
<evidence type="ECO:0000313" key="4">
    <source>
        <dbReference type="Proteomes" id="UP000019364"/>
    </source>
</evidence>
<evidence type="ECO:0000259" key="2">
    <source>
        <dbReference type="PROSITE" id="PS51272"/>
    </source>
</evidence>
<dbReference type="EMBL" id="BAVZ01000010">
    <property type="protein sequence ID" value="GAF09281.1"/>
    <property type="molecule type" value="Genomic_DNA"/>
</dbReference>
<keyword evidence="4" id="KW-1185">Reference proteome</keyword>
<feature type="domain" description="SLH" evidence="2">
    <location>
        <begin position="31"/>
        <end position="94"/>
    </location>
</feature>
<dbReference type="InterPro" id="IPR051465">
    <property type="entry name" value="Cell_Envelope_Struct_Comp"/>
</dbReference>
<name>W7YX54_9BACL</name>
<dbReference type="PROSITE" id="PS51272">
    <property type="entry name" value="SLH"/>
    <property type="match status" value="1"/>
</dbReference>
<dbReference type="AlphaFoldDB" id="W7YX54"/>
<sequence length="129" mass="14987">MKALQKFFAQKWFIYVVCTAIIFSSYSFAGLAMAQTSDIKGHWAEKQLEEWQNKGLLHGFSDGSLRPNSSITRAELAALMNRYFKFTVQKEIQFTDLVKNQWQYPELARQHKLAISKDTAMEQFVLISR</sequence>
<feature type="transmembrane region" description="Helical" evidence="1">
    <location>
        <begin position="12"/>
        <end position="34"/>
    </location>
</feature>
<dbReference type="InterPro" id="IPR001119">
    <property type="entry name" value="SLH_dom"/>
</dbReference>
<reference evidence="3 4" key="1">
    <citation type="journal article" date="2014" name="Genome Announc.">
        <title>Draft Genome Sequence of Paenibacillus pini JCM 16418T, Isolated from the Rhizosphere of Pine Tree.</title>
        <authorList>
            <person name="Yuki M."/>
            <person name="Oshima K."/>
            <person name="Suda W."/>
            <person name="Oshida Y."/>
            <person name="Kitamura K."/>
            <person name="Iida Y."/>
            <person name="Hattori M."/>
            <person name="Ohkuma M."/>
        </authorList>
    </citation>
    <scope>NUCLEOTIDE SEQUENCE [LARGE SCALE GENOMIC DNA]</scope>
    <source>
        <strain evidence="3 4">JCM 16418</strain>
    </source>
</reference>
<protein>
    <submittedName>
        <fullName evidence="3">S-layer domain protein</fullName>
    </submittedName>
</protein>
<dbReference type="Pfam" id="PF00395">
    <property type="entry name" value="SLH"/>
    <property type="match status" value="1"/>
</dbReference>
<keyword evidence="1" id="KW-0472">Membrane</keyword>
<keyword evidence="1" id="KW-1133">Transmembrane helix</keyword>
<accession>W7YX54</accession>
<proteinExistence type="predicted"/>
<comment type="caution">
    <text evidence="3">The sequence shown here is derived from an EMBL/GenBank/DDBJ whole genome shotgun (WGS) entry which is preliminary data.</text>
</comment>
<evidence type="ECO:0000313" key="3">
    <source>
        <dbReference type="EMBL" id="GAF09281.1"/>
    </source>
</evidence>
<dbReference type="PANTHER" id="PTHR43308">
    <property type="entry name" value="OUTER MEMBRANE PROTEIN ALPHA-RELATED"/>
    <property type="match status" value="1"/>
</dbReference>
<keyword evidence="1" id="KW-0812">Transmembrane</keyword>
<organism evidence="3 4">
    <name type="scientific">Paenibacillus pini JCM 16418</name>
    <dbReference type="NCBI Taxonomy" id="1236976"/>
    <lineage>
        <taxon>Bacteria</taxon>
        <taxon>Bacillati</taxon>
        <taxon>Bacillota</taxon>
        <taxon>Bacilli</taxon>
        <taxon>Bacillales</taxon>
        <taxon>Paenibacillaceae</taxon>
        <taxon>Paenibacillus</taxon>
    </lineage>
</organism>
<dbReference type="STRING" id="1236976.JCM16418_3407"/>